<reference evidence="2 3" key="1">
    <citation type="submission" date="2016-07" db="EMBL/GenBank/DDBJ databases">
        <title>Multiple horizontal gene transfer events from other fungi enriched the ability of initially mycotrophic Trichoderma (Ascomycota) to feed on dead plant biomass.</title>
        <authorList>
            <consortium name="DOE Joint Genome Institute"/>
            <person name="Aerts A."/>
            <person name="Atanasova L."/>
            <person name="Chenthamara K."/>
            <person name="Zhang J."/>
            <person name="Grujic M."/>
            <person name="Henrissat B."/>
            <person name="Kuo A."/>
            <person name="Salamov A."/>
            <person name="Lipzen A."/>
            <person name="Labutti K."/>
            <person name="Barry K."/>
            <person name="Miao Y."/>
            <person name="Rahimi M.J."/>
            <person name="Shen Q."/>
            <person name="Grigoriev I.V."/>
            <person name="Kubicek C.P."/>
            <person name="Druzhinina I.S."/>
        </authorList>
    </citation>
    <scope>NUCLEOTIDE SEQUENCE [LARGE SCALE GENOMIC DNA]</scope>
    <source>
        <strain evidence="2 3">CBS 433.97</strain>
    </source>
</reference>
<evidence type="ECO:0000256" key="1">
    <source>
        <dbReference type="SAM" id="Phobius"/>
    </source>
</evidence>
<name>A0A2T3YYK1_TRIA4</name>
<feature type="transmembrane region" description="Helical" evidence="1">
    <location>
        <begin position="43"/>
        <end position="62"/>
    </location>
</feature>
<keyword evidence="1" id="KW-0812">Transmembrane</keyword>
<dbReference type="Proteomes" id="UP000240493">
    <property type="component" value="Unassembled WGS sequence"/>
</dbReference>
<dbReference type="EMBL" id="KZ679267">
    <property type="protein sequence ID" value="PTB37653.1"/>
    <property type="molecule type" value="Genomic_DNA"/>
</dbReference>
<evidence type="ECO:0000313" key="3">
    <source>
        <dbReference type="Proteomes" id="UP000240493"/>
    </source>
</evidence>
<organism evidence="2 3">
    <name type="scientific">Trichoderma asperellum (strain ATCC 204424 / CBS 433.97 / NBRC 101777)</name>
    <dbReference type="NCBI Taxonomy" id="1042311"/>
    <lineage>
        <taxon>Eukaryota</taxon>
        <taxon>Fungi</taxon>
        <taxon>Dikarya</taxon>
        <taxon>Ascomycota</taxon>
        <taxon>Pezizomycotina</taxon>
        <taxon>Sordariomycetes</taxon>
        <taxon>Hypocreomycetidae</taxon>
        <taxon>Hypocreales</taxon>
        <taxon>Hypocreaceae</taxon>
        <taxon>Trichoderma</taxon>
    </lineage>
</organism>
<sequence>MILPTPYSKVIPSCHSFGVVIFSKNLMCWYCSLGCFFTSSNQLVSAVTTCTSSVLYLVLYCVKKLTDC</sequence>
<keyword evidence="1" id="KW-0472">Membrane</keyword>
<accession>A0A2T3YYK1</accession>
<keyword evidence="3" id="KW-1185">Reference proteome</keyword>
<evidence type="ECO:0000313" key="2">
    <source>
        <dbReference type="EMBL" id="PTB37653.1"/>
    </source>
</evidence>
<gene>
    <name evidence="2" type="ORF">M441DRAFT_255177</name>
</gene>
<dbReference type="AlphaFoldDB" id="A0A2T3YYK1"/>
<proteinExistence type="predicted"/>
<keyword evidence="1" id="KW-1133">Transmembrane helix</keyword>
<protein>
    <submittedName>
        <fullName evidence="2">Uncharacterized protein</fullName>
    </submittedName>
</protein>